<dbReference type="InterPro" id="IPR021280">
    <property type="entry name" value="TMEM260-like"/>
</dbReference>
<organism evidence="3 4">
    <name type="scientific">Aplysia californica</name>
    <name type="common">California sea hare</name>
    <dbReference type="NCBI Taxonomy" id="6500"/>
    <lineage>
        <taxon>Eukaryota</taxon>
        <taxon>Metazoa</taxon>
        <taxon>Spiralia</taxon>
        <taxon>Lophotrochozoa</taxon>
        <taxon>Mollusca</taxon>
        <taxon>Gastropoda</taxon>
        <taxon>Heterobranchia</taxon>
        <taxon>Euthyneura</taxon>
        <taxon>Tectipleura</taxon>
        <taxon>Aplysiida</taxon>
        <taxon>Aplysioidea</taxon>
        <taxon>Aplysiidae</taxon>
        <taxon>Aplysia</taxon>
    </lineage>
</organism>
<feature type="transmembrane region" description="Helical" evidence="2">
    <location>
        <begin position="421"/>
        <end position="438"/>
    </location>
</feature>
<reference evidence="4" key="1">
    <citation type="submission" date="2025-08" db="UniProtKB">
        <authorList>
            <consortium name="RefSeq"/>
        </authorList>
    </citation>
    <scope>IDENTIFICATION</scope>
</reference>
<dbReference type="GeneID" id="101851199"/>
<protein>
    <submittedName>
        <fullName evidence="4">Transmembrane protein 260</fullName>
    </submittedName>
</protein>
<keyword evidence="2" id="KW-1133">Transmembrane helix</keyword>
<dbReference type="InterPro" id="IPR052724">
    <property type="entry name" value="GT117_domain-containing"/>
</dbReference>
<keyword evidence="3" id="KW-1185">Reference proteome</keyword>
<feature type="compositionally biased region" description="Polar residues" evidence="1">
    <location>
        <begin position="8"/>
        <end position="22"/>
    </location>
</feature>
<feature type="transmembrane region" description="Helical" evidence="2">
    <location>
        <begin position="55"/>
        <end position="73"/>
    </location>
</feature>
<evidence type="ECO:0000256" key="2">
    <source>
        <dbReference type="SAM" id="Phobius"/>
    </source>
</evidence>
<feature type="transmembrane region" description="Helical" evidence="2">
    <location>
        <begin position="349"/>
        <end position="367"/>
    </location>
</feature>
<evidence type="ECO:0000313" key="4">
    <source>
        <dbReference type="RefSeq" id="XP_035826294.1"/>
    </source>
</evidence>
<proteinExistence type="predicted"/>
<gene>
    <name evidence="4" type="primary">LOC101851199</name>
</gene>
<dbReference type="Proteomes" id="UP000694888">
    <property type="component" value="Unplaced"/>
</dbReference>
<dbReference type="RefSeq" id="XP_035826294.1">
    <property type="nucleotide sequence ID" value="XM_035970401.1"/>
</dbReference>
<dbReference type="Pfam" id="PF11028">
    <property type="entry name" value="TMEM260-like"/>
    <property type="match status" value="1"/>
</dbReference>
<accession>A0ABM1VV52</accession>
<evidence type="ECO:0000313" key="3">
    <source>
        <dbReference type="Proteomes" id="UP000694888"/>
    </source>
</evidence>
<feature type="transmembrane region" description="Helical" evidence="2">
    <location>
        <begin position="120"/>
        <end position="144"/>
    </location>
</feature>
<sequence length="736" mass="84293">MGKPVNRINGSRKNNTATAATSQLCERKVKDPDGVHITKDEGVQQINSYELNSNVTLLALAVFFVTIVVYVQTLHPSLSGGDSGELIVAAHEVGVAHPPGYPLFTMWAKLFMTIIPVGSVVWRVNFSSAVCGAGCSSFLFLTIYRMTKSRGAGLFGAFLFAFSRLVWTWSICAEVFALNNLLVSMLLFTAVIFDTCQKESLSKVCMWGAFLSGLCLANQHTSVLYIIIIVPWVIFQLWTFGELSMWLLLRSACCFSLGVLPYVYLPLSSALNIARWTWGDQSSVWGFLTHLLRREYGTLDLLKDHEGQGFVSGLQAYLEHAWTDLTQLVCVLLVLSVLTTYLRCRRGQFVRVLLVFYLMLLLYLGFFCWRANLDINKPLFFRVVERFWLQSDLLVCVLAAVCYGDVFGYVSERFDFGKQKFELALAVIMIAFQLNRWWHVCDQSKNMVVHDFAKQTLASFPNGSIVLTKGDLPSNSLRYFHLCENVRPDLTVFDQEVLTYEWSLQMTRKFYPNLVFPGDQWQPYSGKTPDGRKAFTFRDLIHANYRERPIYACIGVQEHERSWQTAYSLWPFGVCSKLVKKDKALVVEEWAKATDAMGQQWSYQLSLVDDGSWEHVANSEMWRGRTATAFFFLELAMELSQKTKEATSLLLKSYEIYSRELARHKECPAYWHRNFAIVCEHLSRRDTPLTQRDLLQKTVRHFTEYLRLEPINPDHEKIQNAVDTLQNYLDSTATEK</sequence>
<feature type="transmembrane region" description="Helical" evidence="2">
    <location>
        <begin position="175"/>
        <end position="193"/>
    </location>
</feature>
<feature type="transmembrane region" description="Helical" evidence="2">
    <location>
        <begin position="247"/>
        <end position="265"/>
    </location>
</feature>
<keyword evidence="2" id="KW-0472">Membrane</keyword>
<feature type="region of interest" description="Disordered" evidence="1">
    <location>
        <begin position="1"/>
        <end position="22"/>
    </location>
</feature>
<keyword evidence="2 4" id="KW-0812">Transmembrane</keyword>
<evidence type="ECO:0000256" key="1">
    <source>
        <dbReference type="SAM" id="MobiDB-lite"/>
    </source>
</evidence>
<dbReference type="PANTHER" id="PTHR16214">
    <property type="entry name" value="TRANSMEMBRANE PROTEIN 260"/>
    <property type="match status" value="1"/>
</dbReference>
<dbReference type="PANTHER" id="PTHR16214:SF3">
    <property type="entry name" value="TRANSMEMBRANE PROTEIN 260"/>
    <property type="match status" value="1"/>
</dbReference>
<feature type="transmembrane region" description="Helical" evidence="2">
    <location>
        <begin position="387"/>
        <end position="409"/>
    </location>
</feature>
<name>A0ABM1VV52_APLCA</name>